<dbReference type="InterPro" id="IPR029058">
    <property type="entry name" value="AB_hydrolase_fold"/>
</dbReference>
<proteinExistence type="predicted"/>
<dbReference type="Pfam" id="PF06259">
    <property type="entry name" value="Abhydrolase_8"/>
    <property type="match status" value="1"/>
</dbReference>
<dbReference type="Proteomes" id="UP001344251">
    <property type="component" value="Chromosome"/>
</dbReference>
<dbReference type="InterPro" id="IPR010427">
    <property type="entry name" value="DUF1023"/>
</dbReference>
<feature type="domain" description="DUF1023" evidence="1">
    <location>
        <begin position="384"/>
        <end position="555"/>
    </location>
</feature>
<dbReference type="EMBL" id="CP109106">
    <property type="protein sequence ID" value="WSB70488.1"/>
    <property type="molecule type" value="Genomic_DNA"/>
</dbReference>
<keyword evidence="3" id="KW-1185">Reference proteome</keyword>
<organism evidence="2 3">
    <name type="scientific">Streptomyces decoyicus</name>
    <dbReference type="NCBI Taxonomy" id="249567"/>
    <lineage>
        <taxon>Bacteria</taxon>
        <taxon>Bacillati</taxon>
        <taxon>Actinomycetota</taxon>
        <taxon>Actinomycetes</taxon>
        <taxon>Kitasatosporales</taxon>
        <taxon>Streptomycetaceae</taxon>
        <taxon>Streptomyces</taxon>
    </lineage>
</organism>
<evidence type="ECO:0000313" key="2">
    <source>
        <dbReference type="EMBL" id="WSB70488.1"/>
    </source>
</evidence>
<gene>
    <name evidence="2" type="ORF">OG863_22445</name>
</gene>
<evidence type="ECO:0000259" key="1">
    <source>
        <dbReference type="Pfam" id="PF06259"/>
    </source>
</evidence>
<reference evidence="2 3" key="1">
    <citation type="submission" date="2022-10" db="EMBL/GenBank/DDBJ databases">
        <title>The complete genomes of actinobacterial strains from the NBC collection.</title>
        <authorList>
            <person name="Joergensen T.S."/>
            <person name="Alvarez Arevalo M."/>
            <person name="Sterndorff E.B."/>
            <person name="Faurdal D."/>
            <person name="Vuksanovic O."/>
            <person name="Mourched A.-S."/>
            <person name="Charusanti P."/>
            <person name="Shaw S."/>
            <person name="Blin K."/>
            <person name="Weber T."/>
        </authorList>
    </citation>
    <scope>NUCLEOTIDE SEQUENCE [LARGE SCALE GENOMIC DNA]</scope>
    <source>
        <strain evidence="2 3">NBC 01774</strain>
    </source>
</reference>
<accession>A0ABZ1FKE8</accession>
<keyword evidence="2" id="KW-0378">Hydrolase</keyword>
<name>A0ABZ1FKE8_9ACTN</name>
<evidence type="ECO:0000313" key="3">
    <source>
        <dbReference type="Proteomes" id="UP001344251"/>
    </source>
</evidence>
<dbReference type="GO" id="GO:0016787">
    <property type="term" value="F:hydrolase activity"/>
    <property type="evidence" value="ECO:0007669"/>
    <property type="project" value="UniProtKB-KW"/>
</dbReference>
<sequence>MITWRDLQNFKAEPYQGAADGWGEVSNRAKAAKDRVEQEMLAKLRDTQTGTTAKEALAALNQLSRNFQYVHAECGLIRAALNSFASGIAAPQRKLKHALEEADQLGFTVKPDGSVQYPAPAPLAPEQGPALFLPNNTQGTANSRAPALFLPNNTQGTANSGAPALFLPDKTQGIATANPNKVKAEDIAHRIASAVREAAEVDARYQSILGKLKTSRSLKVDDTTWADAAQDLKSVRKAAGEFIKEGDIPKGKSPVDNKKWWENLTQEQRDEYAALYPAHIGALDGLPTTTRDDANRVVLAETHGTAQLQLKDWLNKEPDRYLPYISQFTGREIEGARVENPEWRRWNEKKEDLEGRLDGMSKIQSRCNDSSINGSPPAYLLGFDNQNLGHAIVSIGNPDTADNVATYVPGTGAKLSSIKADLDRADMLYDTAKTADSQRKTASVLWLGYDAPQDVLTDASHAKYADAAGAPLRDFLTGIDTAHGGNVNSTLLGHSYGTLVAGTAMRAHPDLPVDNAIFVGSPGVGVDHAKDLNIPADHVWSATAKNDPINLAPPLVGELPILDNTKLFDDHSVLYGCDPTTDDFGGKTFAVADGDPPKWNGDMPAHSQYWEGKSLRHMTGVVTRGHP</sequence>
<dbReference type="SUPFAM" id="SSF53474">
    <property type="entry name" value="alpha/beta-Hydrolases"/>
    <property type="match status" value="1"/>
</dbReference>
<dbReference type="RefSeq" id="WP_326620044.1">
    <property type="nucleotide sequence ID" value="NZ_CP109106.1"/>
</dbReference>
<protein>
    <submittedName>
        <fullName evidence="2">Alpha/beta hydrolase family protein</fullName>
    </submittedName>
</protein>